<dbReference type="PANTHER" id="PTHR43308:SF1">
    <property type="entry name" value="OUTER MEMBRANE PROTEIN ALPHA"/>
    <property type="match status" value="1"/>
</dbReference>
<dbReference type="Gene3D" id="2.40.160.180">
    <property type="entry name" value="Carbohydrate-selective porin OprB"/>
    <property type="match status" value="1"/>
</dbReference>
<sequence length="603" mass="64756">MKKKPHCVLVPLATVITANLIGTIPTSAQVIQENIEGSAEPSIVEKQPEVLSKSQQNLAIELNAEREKSTFVADNSILQNNSISTVNSSQTNILSINVLAANNQQPMAQVTSVSQLSDVQPTDWAFQALQSLVERYGCIAGYPDGTYRGNRALTRYEFAAGLNTCLDRVNELIATATSNQVTRADLDILRRLQEEFTGELATIRGRVDTLEAQVAELEANQFSTTTRLNGEIVVGATSVLAGDNAAGEPIDRIPTLGQRTRLNLETSFTGADLLTTRLQGNNIVPLGGTNSGPTLTNEGRVEFDGDSGNDIGLALLRYRFPITPRTNVYLAGVGNGFVDLDASSQLNPYFDGGAVSLFALRNPIYNYSGGTGLGVRHLFSDNLELNLGYLVPSLNAGRPAEKNGLFDGNYGALAQVIFSPSDNTRIGLTYINSYSRSFFVGEGLEPELNPDFIPFGTSTGSNLSNVTFGRPVSVNAYGVSGTLGLGANLAVSGWVGYANQRYIGRGDATVWNWGVGLAFPNLGREGNLGGIFVGMEPKVTEISSTLNGGQADPDTSLHLEAFYRYQLTDNIQITPGVIWLTAPNHNANNDDIVIGVLRTVFRY</sequence>
<dbReference type="PROSITE" id="PS51272">
    <property type="entry name" value="SLH"/>
    <property type="match status" value="1"/>
</dbReference>
<reference evidence="4 5" key="1">
    <citation type="submission" date="2020-10" db="EMBL/GenBank/DDBJ databases">
        <authorList>
            <person name="Castelo-Branco R."/>
            <person name="Eusebio N."/>
            <person name="Adriana R."/>
            <person name="Vieira A."/>
            <person name="Brugerolle De Fraissinette N."/>
            <person name="Rezende De Castro R."/>
            <person name="Schneider M.P."/>
            <person name="Vasconcelos V."/>
            <person name="Leao P.N."/>
        </authorList>
    </citation>
    <scope>NUCLEOTIDE SEQUENCE [LARGE SCALE GENOMIC DNA]</scope>
    <source>
        <strain evidence="4 5">LEGE 06123</strain>
    </source>
</reference>
<dbReference type="RefSeq" id="WP_193929921.1">
    <property type="nucleotide sequence ID" value="NZ_CAWPMZ010000041.1"/>
</dbReference>
<comment type="caution">
    <text evidence="4">The sequence shown here is derived from an EMBL/GenBank/DDBJ whole genome shotgun (WGS) entry which is preliminary data.</text>
</comment>
<evidence type="ECO:0000259" key="3">
    <source>
        <dbReference type="PROSITE" id="PS51272"/>
    </source>
</evidence>
<dbReference type="Pfam" id="PF04966">
    <property type="entry name" value="OprB"/>
    <property type="match status" value="1"/>
</dbReference>
<protein>
    <submittedName>
        <fullName evidence="4">Carbohydrate porin</fullName>
    </submittedName>
</protein>
<dbReference type="PANTHER" id="PTHR43308">
    <property type="entry name" value="OUTER MEMBRANE PROTEIN ALPHA-RELATED"/>
    <property type="match status" value="1"/>
</dbReference>
<comment type="similarity">
    <text evidence="1 2">Belongs to the OprB family.</text>
</comment>
<accession>A0ABR9UKY1</accession>
<dbReference type="EMBL" id="JADEWN010000001">
    <property type="protein sequence ID" value="MBE9188946.1"/>
    <property type="molecule type" value="Genomic_DNA"/>
</dbReference>
<dbReference type="Pfam" id="PF00395">
    <property type="entry name" value="SLH"/>
    <property type="match status" value="1"/>
</dbReference>
<evidence type="ECO:0000256" key="1">
    <source>
        <dbReference type="ARBA" id="ARBA00008769"/>
    </source>
</evidence>
<organism evidence="4 5">
    <name type="scientific">Gloeocapsopsis crepidinum LEGE 06123</name>
    <dbReference type="NCBI Taxonomy" id="588587"/>
    <lineage>
        <taxon>Bacteria</taxon>
        <taxon>Bacillati</taxon>
        <taxon>Cyanobacteriota</taxon>
        <taxon>Cyanophyceae</taxon>
        <taxon>Oscillatoriophycideae</taxon>
        <taxon>Chroococcales</taxon>
        <taxon>Chroococcaceae</taxon>
        <taxon>Gloeocapsopsis</taxon>
    </lineage>
</organism>
<dbReference type="InterPro" id="IPR007049">
    <property type="entry name" value="Carb-sel_porin_OprB"/>
</dbReference>
<proteinExistence type="inferred from homology"/>
<name>A0ABR9UKY1_9CHRO</name>
<dbReference type="NCBIfam" id="NF033921">
    <property type="entry name" value="por_somb"/>
    <property type="match status" value="1"/>
</dbReference>
<dbReference type="InterPro" id="IPR047684">
    <property type="entry name" value="Por_som-like"/>
</dbReference>
<evidence type="ECO:0000313" key="5">
    <source>
        <dbReference type="Proteomes" id="UP000651156"/>
    </source>
</evidence>
<dbReference type="InterPro" id="IPR001119">
    <property type="entry name" value="SLH_dom"/>
</dbReference>
<dbReference type="InterPro" id="IPR038673">
    <property type="entry name" value="OprB_sf"/>
</dbReference>
<evidence type="ECO:0000313" key="4">
    <source>
        <dbReference type="EMBL" id="MBE9188946.1"/>
    </source>
</evidence>
<evidence type="ECO:0000256" key="2">
    <source>
        <dbReference type="RuleBase" id="RU363072"/>
    </source>
</evidence>
<feature type="domain" description="SLH" evidence="3">
    <location>
        <begin position="112"/>
        <end position="176"/>
    </location>
</feature>
<dbReference type="InterPro" id="IPR051465">
    <property type="entry name" value="Cell_Envelope_Struct_Comp"/>
</dbReference>
<gene>
    <name evidence="4" type="ORF">IQ230_00905</name>
</gene>
<dbReference type="Proteomes" id="UP000651156">
    <property type="component" value="Unassembled WGS sequence"/>
</dbReference>
<keyword evidence="5" id="KW-1185">Reference proteome</keyword>